<evidence type="ECO:0000256" key="8">
    <source>
        <dbReference type="ARBA" id="ARBA00052101"/>
    </source>
</evidence>
<feature type="binding site" evidence="11">
    <location>
        <position position="82"/>
    </location>
    <ligand>
        <name>sn-glycerol 3-phosphate</name>
        <dbReference type="ChEBI" id="CHEBI:57597"/>
    </ligand>
</feature>
<dbReference type="GO" id="GO:0005829">
    <property type="term" value="C:cytosol"/>
    <property type="evidence" value="ECO:0007669"/>
    <property type="project" value="TreeGrafter"/>
</dbReference>
<feature type="binding site" evidence="11">
    <location>
        <position position="309"/>
    </location>
    <ligand>
        <name>ADP</name>
        <dbReference type="ChEBI" id="CHEBI:456216"/>
    </ligand>
</feature>
<dbReference type="AlphaFoldDB" id="A0A4Z0D8E5"/>
<name>A0A4Z0D8E5_9FIRM</name>
<dbReference type="EMBL" id="SRIB01000003">
    <property type="protein sequence ID" value="TFZ41148.1"/>
    <property type="molecule type" value="Genomic_DNA"/>
</dbReference>
<dbReference type="Proteomes" id="UP000298381">
    <property type="component" value="Unassembled WGS sequence"/>
</dbReference>
<dbReference type="Pfam" id="PF00370">
    <property type="entry name" value="FGGY_N"/>
    <property type="match status" value="1"/>
</dbReference>
<dbReference type="NCBIfam" id="TIGR01311">
    <property type="entry name" value="glycerol_kin"/>
    <property type="match status" value="1"/>
</dbReference>
<dbReference type="Gene3D" id="3.30.420.40">
    <property type="match status" value="2"/>
</dbReference>
<dbReference type="GO" id="GO:0006072">
    <property type="term" value="P:glycerol-3-phosphate metabolic process"/>
    <property type="evidence" value="ECO:0007669"/>
    <property type="project" value="InterPro"/>
</dbReference>
<comment type="similarity">
    <text evidence="2 11 12">Belongs to the FGGY kinase family.</text>
</comment>
<feature type="binding site" evidence="11">
    <location>
        <position position="82"/>
    </location>
    <ligand>
        <name>glycerol</name>
        <dbReference type="ChEBI" id="CHEBI:17754"/>
    </ligand>
</feature>
<dbReference type="InterPro" id="IPR018485">
    <property type="entry name" value="FGGY_C"/>
</dbReference>
<evidence type="ECO:0000256" key="10">
    <source>
        <dbReference type="ARBA" id="ARBA00063665"/>
    </source>
</evidence>
<dbReference type="PROSITE" id="PS00445">
    <property type="entry name" value="FGGY_KINASES_2"/>
    <property type="match status" value="1"/>
</dbReference>
<comment type="subunit">
    <text evidence="10 11">Homotetramer and homodimer (in equilibrium).</text>
</comment>
<dbReference type="GO" id="GO:0019563">
    <property type="term" value="P:glycerol catabolic process"/>
    <property type="evidence" value="ECO:0007669"/>
    <property type="project" value="UniProtKB-UniRule"/>
</dbReference>
<evidence type="ECO:0000256" key="4">
    <source>
        <dbReference type="ARBA" id="ARBA00022741"/>
    </source>
</evidence>
<feature type="binding site" evidence="11">
    <location>
        <position position="16"/>
    </location>
    <ligand>
        <name>ADP</name>
        <dbReference type="ChEBI" id="CHEBI:456216"/>
    </ligand>
</feature>
<feature type="binding site" evidence="11">
    <location>
        <position position="313"/>
    </location>
    <ligand>
        <name>ATP</name>
        <dbReference type="ChEBI" id="CHEBI:30616"/>
    </ligand>
</feature>
<accession>A0A4Z0D8E5</accession>
<dbReference type="GO" id="GO:0005524">
    <property type="term" value="F:ATP binding"/>
    <property type="evidence" value="ECO:0007669"/>
    <property type="project" value="UniProtKB-UniRule"/>
</dbReference>
<feature type="binding site" evidence="11">
    <location>
        <position position="83"/>
    </location>
    <ligand>
        <name>glycerol</name>
        <dbReference type="ChEBI" id="CHEBI:17754"/>
    </ligand>
</feature>
<feature type="domain" description="Carbohydrate kinase FGGY N-terminal" evidence="13">
    <location>
        <begin position="4"/>
        <end position="251"/>
    </location>
</feature>
<dbReference type="UniPathway" id="UPA00618">
    <property type="reaction ID" value="UER00672"/>
</dbReference>
<feature type="binding site" evidence="11">
    <location>
        <position position="134"/>
    </location>
    <ligand>
        <name>sn-glycerol 3-phosphate</name>
        <dbReference type="ChEBI" id="CHEBI:57597"/>
    </ligand>
</feature>
<evidence type="ECO:0000256" key="2">
    <source>
        <dbReference type="ARBA" id="ARBA00009156"/>
    </source>
</evidence>
<dbReference type="SUPFAM" id="SSF53067">
    <property type="entry name" value="Actin-like ATPase domain"/>
    <property type="match status" value="2"/>
</dbReference>
<gene>
    <name evidence="11 15" type="primary">glpK</name>
    <name evidence="15" type="ORF">E4100_03355</name>
</gene>
<dbReference type="PANTHER" id="PTHR10196">
    <property type="entry name" value="SUGAR KINASE"/>
    <property type="match status" value="1"/>
</dbReference>
<dbReference type="Pfam" id="PF02782">
    <property type="entry name" value="FGGY_C"/>
    <property type="match status" value="1"/>
</dbReference>
<evidence type="ECO:0000259" key="13">
    <source>
        <dbReference type="Pfam" id="PF00370"/>
    </source>
</evidence>
<evidence type="ECO:0000256" key="7">
    <source>
        <dbReference type="ARBA" id="ARBA00022840"/>
    </source>
</evidence>
<reference evidence="15 16" key="1">
    <citation type="submission" date="2019-03" db="EMBL/GenBank/DDBJ databases">
        <title>Draft genome sequence data and analysis of a Fermenting Bacterium, Soehngenia longevitae strain 1933PT, isolated from petroleum reservoir in Azerbaijan.</title>
        <authorList>
            <person name="Grouzdev D.S."/>
            <person name="Bidzhieva S.K."/>
            <person name="Sokolova D.S."/>
            <person name="Tourova T.P."/>
            <person name="Poltaraus A.B."/>
            <person name="Nazina T.N."/>
        </authorList>
    </citation>
    <scope>NUCLEOTIDE SEQUENCE [LARGE SCALE GENOMIC DNA]</scope>
    <source>
        <strain evidence="15 16">1933P</strain>
    </source>
</reference>
<evidence type="ECO:0000256" key="12">
    <source>
        <dbReference type="RuleBase" id="RU003733"/>
    </source>
</evidence>
<keyword evidence="7 11" id="KW-0067">ATP-binding</keyword>
<dbReference type="NCBIfam" id="NF000756">
    <property type="entry name" value="PRK00047.1"/>
    <property type="match status" value="1"/>
</dbReference>
<feature type="binding site" evidence="11">
    <location>
        <position position="12"/>
    </location>
    <ligand>
        <name>sn-glycerol 3-phosphate</name>
        <dbReference type="ChEBI" id="CHEBI:57597"/>
    </ligand>
</feature>
<keyword evidence="3 11" id="KW-0808">Transferase</keyword>
<feature type="binding site" evidence="11">
    <location>
        <position position="410"/>
    </location>
    <ligand>
        <name>ATP</name>
        <dbReference type="ChEBI" id="CHEBI:30616"/>
    </ligand>
</feature>
<dbReference type="FunFam" id="3.30.420.40:FF:000007">
    <property type="entry name" value="Glycerol kinase"/>
    <property type="match status" value="1"/>
</dbReference>
<dbReference type="PANTHER" id="PTHR10196:SF69">
    <property type="entry name" value="GLYCEROL KINASE"/>
    <property type="match status" value="1"/>
</dbReference>
<feature type="binding site" evidence="11">
    <location>
        <position position="266"/>
    </location>
    <ligand>
        <name>ATP</name>
        <dbReference type="ChEBI" id="CHEBI:30616"/>
    </ligand>
</feature>
<dbReference type="EC" id="2.7.1.30" evidence="11"/>
<dbReference type="InterPro" id="IPR018484">
    <property type="entry name" value="FGGY_N"/>
</dbReference>
<evidence type="ECO:0000256" key="3">
    <source>
        <dbReference type="ARBA" id="ARBA00022679"/>
    </source>
</evidence>
<evidence type="ECO:0000256" key="11">
    <source>
        <dbReference type="HAMAP-Rule" id="MF_00186"/>
    </source>
</evidence>
<dbReference type="CDD" id="cd07786">
    <property type="entry name" value="FGGY_EcGK_like"/>
    <property type="match status" value="1"/>
</dbReference>
<feature type="domain" description="Carbohydrate kinase FGGY C-terminal" evidence="14">
    <location>
        <begin position="261"/>
        <end position="449"/>
    </location>
</feature>
<sequence>MKNYVMAFDQGTTSCRAILFDKDGKIVGVSQQEFAQIYPKPGWVEHDAMEIWGTQSGVARQVLEVNGIRPDEIAAIGITNQRETTVVWDKNTGRPVYNAIVWQCRRTADICEELKAKGYEDLVREKTGLVIDAYFSGTKIKWILDNVEGAREKAERGDLLFGTMDTWLIWNLTRGKVHVTDYTNASRTMIFNINTLEWDDELLEILNIPKSMLPEVRPSSEIYGTTDERTFGGANIPIAGDAGDQQAALFGQACFEEGMAKNTYGTGCFLLMNTGEKPVKSDNGLLTTIAWGIDGKVNYALEGSIFIAGAAIQWLRDELKLIYDSPQSEYYAKLVPDTNGVYVVPAFTGLGAPHWDMYARGAILGLTRGVKREHIVRATLESIAYQTKDVIRAMEEDSKIKLNRLKVDGGASANDFLMQFQADILGVPVDRPKVSETTAQGAAYLAGLAVGFWKDKKEIEDKWELDKTFEVNMESEKRQKLYSKWLKAVERSKDWERD</sequence>
<dbReference type="OrthoDB" id="9805576at2"/>
<dbReference type="InterPro" id="IPR018483">
    <property type="entry name" value="Carb_kinase_FGGY_CS"/>
</dbReference>
<comment type="caution">
    <text evidence="15">The sequence shown here is derived from an EMBL/GenBank/DDBJ whole genome shotgun (WGS) entry which is preliminary data.</text>
</comment>
<dbReference type="PROSITE" id="PS00933">
    <property type="entry name" value="FGGY_KINASES_1"/>
    <property type="match status" value="1"/>
</dbReference>
<feature type="binding site" evidence="11">
    <location>
        <position position="244"/>
    </location>
    <ligand>
        <name>glycerol</name>
        <dbReference type="ChEBI" id="CHEBI:17754"/>
    </ligand>
</feature>
<keyword evidence="5 11" id="KW-0418">Kinase</keyword>
<dbReference type="InterPro" id="IPR005999">
    <property type="entry name" value="Glycerol_kin"/>
</dbReference>
<dbReference type="PIRSF" id="PIRSF000538">
    <property type="entry name" value="GlpK"/>
    <property type="match status" value="1"/>
</dbReference>
<dbReference type="FunFam" id="3.30.420.40:FF:000008">
    <property type="entry name" value="Glycerol kinase"/>
    <property type="match status" value="1"/>
</dbReference>
<comment type="pathway">
    <text evidence="1 11">Polyol metabolism; glycerol degradation via glycerol kinase pathway; sn-glycerol 3-phosphate from glycerol: step 1/1.</text>
</comment>
<dbReference type="InterPro" id="IPR043129">
    <property type="entry name" value="ATPase_NBD"/>
</dbReference>
<keyword evidence="16" id="KW-1185">Reference proteome</keyword>
<feature type="binding site" evidence="11">
    <location>
        <position position="134"/>
    </location>
    <ligand>
        <name>glycerol</name>
        <dbReference type="ChEBI" id="CHEBI:17754"/>
    </ligand>
</feature>
<evidence type="ECO:0000259" key="14">
    <source>
        <dbReference type="Pfam" id="PF02782"/>
    </source>
</evidence>
<comment type="function">
    <text evidence="9 11">Key enzyme in the regulation of glycerol uptake and metabolism. Catalyzes the phosphorylation of glycerol to yield sn-glycerol 3-phosphate.</text>
</comment>
<evidence type="ECO:0000313" key="15">
    <source>
        <dbReference type="EMBL" id="TFZ41148.1"/>
    </source>
</evidence>
<feature type="binding site" evidence="11">
    <location>
        <position position="245"/>
    </location>
    <ligand>
        <name>glycerol</name>
        <dbReference type="ChEBI" id="CHEBI:17754"/>
    </ligand>
</feature>
<dbReference type="HAMAP" id="MF_00186">
    <property type="entry name" value="Glycerol_kin"/>
    <property type="match status" value="1"/>
</dbReference>
<evidence type="ECO:0000313" key="16">
    <source>
        <dbReference type="Proteomes" id="UP000298381"/>
    </source>
</evidence>
<protein>
    <recommendedName>
        <fullName evidence="11">Glycerol kinase</fullName>
        <ecNumber evidence="11">2.7.1.30</ecNumber>
    </recommendedName>
    <alternativeName>
        <fullName evidence="11">ATP:glycerol 3-phosphotransferase</fullName>
    </alternativeName>
    <alternativeName>
        <fullName evidence="11">Glycerokinase</fullName>
        <shortName evidence="11">GK</shortName>
    </alternativeName>
</protein>
<evidence type="ECO:0000256" key="1">
    <source>
        <dbReference type="ARBA" id="ARBA00005190"/>
    </source>
</evidence>
<keyword evidence="4 11" id="KW-0547">Nucleotide-binding</keyword>
<evidence type="ECO:0000256" key="6">
    <source>
        <dbReference type="ARBA" id="ARBA00022798"/>
    </source>
</evidence>
<keyword evidence="6 11" id="KW-0319">Glycerol metabolism</keyword>
<comment type="activity regulation">
    <text evidence="11">Activated by phosphorylation and inhibited by fructose 1,6-bisphosphate (FBP).</text>
</comment>
<dbReference type="RefSeq" id="WP_135270629.1">
    <property type="nucleotide sequence ID" value="NZ_SRIB01000003.1"/>
</dbReference>
<feature type="binding site" evidence="11">
    <location>
        <position position="266"/>
    </location>
    <ligand>
        <name>ADP</name>
        <dbReference type="ChEBI" id="CHEBI:456216"/>
    </ligand>
</feature>
<feature type="binding site" evidence="11">
    <location>
        <position position="12"/>
    </location>
    <ligand>
        <name>ATP</name>
        <dbReference type="ChEBI" id="CHEBI:30616"/>
    </ligand>
</feature>
<dbReference type="InterPro" id="IPR000577">
    <property type="entry name" value="Carb_kinase_FGGY"/>
</dbReference>
<feature type="binding site" evidence="11">
    <location>
        <position position="12"/>
    </location>
    <ligand>
        <name>ADP</name>
        <dbReference type="ChEBI" id="CHEBI:456216"/>
    </ligand>
</feature>
<organism evidence="15 16">
    <name type="scientific">Soehngenia longivitae</name>
    <dbReference type="NCBI Taxonomy" id="2562294"/>
    <lineage>
        <taxon>Bacteria</taxon>
        <taxon>Bacillati</taxon>
        <taxon>Bacillota</taxon>
        <taxon>Tissierellia</taxon>
        <taxon>Tissierellales</taxon>
        <taxon>Tissierellaceae</taxon>
        <taxon>Soehngenia</taxon>
    </lineage>
</organism>
<evidence type="ECO:0000256" key="9">
    <source>
        <dbReference type="ARBA" id="ARBA00054633"/>
    </source>
</evidence>
<feature type="binding site" evidence="11">
    <location>
        <position position="13"/>
    </location>
    <ligand>
        <name>ATP</name>
        <dbReference type="ChEBI" id="CHEBI:30616"/>
    </ligand>
</feature>
<feature type="binding site" evidence="11">
    <location>
        <position position="410"/>
    </location>
    <ligand>
        <name>ADP</name>
        <dbReference type="ChEBI" id="CHEBI:456216"/>
    </ligand>
</feature>
<feature type="binding site" evidence="11">
    <location>
        <position position="414"/>
    </location>
    <ligand>
        <name>ADP</name>
        <dbReference type="ChEBI" id="CHEBI:456216"/>
    </ligand>
</feature>
<feature type="binding site" evidence="11">
    <location>
        <position position="244"/>
    </location>
    <ligand>
        <name>sn-glycerol 3-phosphate</name>
        <dbReference type="ChEBI" id="CHEBI:57597"/>
    </ligand>
</feature>
<proteinExistence type="inferred from homology"/>
<comment type="catalytic activity">
    <reaction evidence="8 11">
        <text>glycerol + ATP = sn-glycerol 3-phosphate + ADP + H(+)</text>
        <dbReference type="Rhea" id="RHEA:21644"/>
        <dbReference type="ChEBI" id="CHEBI:15378"/>
        <dbReference type="ChEBI" id="CHEBI:17754"/>
        <dbReference type="ChEBI" id="CHEBI:30616"/>
        <dbReference type="ChEBI" id="CHEBI:57597"/>
        <dbReference type="ChEBI" id="CHEBI:456216"/>
        <dbReference type="EC" id="2.7.1.30"/>
    </reaction>
</comment>
<feature type="binding site" evidence="11">
    <location>
        <position position="309"/>
    </location>
    <ligand>
        <name>ATP</name>
        <dbReference type="ChEBI" id="CHEBI:30616"/>
    </ligand>
</feature>
<dbReference type="GO" id="GO:0004370">
    <property type="term" value="F:glycerol kinase activity"/>
    <property type="evidence" value="ECO:0007669"/>
    <property type="project" value="UniProtKB-UniRule"/>
</dbReference>
<feature type="binding site" evidence="11">
    <location>
        <position position="14"/>
    </location>
    <ligand>
        <name>ATP</name>
        <dbReference type="ChEBI" id="CHEBI:30616"/>
    </ligand>
</feature>
<evidence type="ECO:0000256" key="5">
    <source>
        <dbReference type="ARBA" id="ARBA00022777"/>
    </source>
</evidence>
<feature type="binding site" evidence="11">
    <location>
        <position position="83"/>
    </location>
    <ligand>
        <name>sn-glycerol 3-phosphate</name>
        <dbReference type="ChEBI" id="CHEBI:57597"/>
    </ligand>
</feature>